<protein>
    <submittedName>
        <fullName evidence="2">Uncharacterized protein</fullName>
    </submittedName>
</protein>
<evidence type="ECO:0000313" key="3">
    <source>
        <dbReference type="Proteomes" id="UP000005741"/>
    </source>
</evidence>
<keyword evidence="3" id="KW-1185">Reference proteome</keyword>
<dbReference type="HOGENOM" id="CLU_1064009_0_0_2"/>
<evidence type="ECO:0000256" key="1">
    <source>
        <dbReference type="SAM" id="Phobius"/>
    </source>
</evidence>
<reference evidence="2 3" key="1">
    <citation type="submission" date="2011-10" db="EMBL/GenBank/DDBJ databases">
        <title>The Improved High-Quality Draft genome of Methanoplanus limicola DSM 2279.</title>
        <authorList>
            <consortium name="US DOE Joint Genome Institute (JGI-PGF)"/>
            <person name="Lucas S."/>
            <person name="Copeland A."/>
            <person name="Lapidus A."/>
            <person name="Glavina del Rio T."/>
            <person name="Dalin E."/>
            <person name="Tice H."/>
            <person name="Bruce D."/>
            <person name="Goodwin L."/>
            <person name="Pitluck S."/>
            <person name="Peters L."/>
            <person name="Mikhailova N."/>
            <person name="Lu M."/>
            <person name="Kyrpides N."/>
            <person name="Mavromatis K."/>
            <person name="Ivanova N."/>
            <person name="Markowitz V."/>
            <person name="Cheng J.-F."/>
            <person name="Hugenholtz P."/>
            <person name="Woyke T."/>
            <person name="Wu D."/>
            <person name="Wirth R."/>
            <person name="Brambilla E.-M."/>
            <person name="Klenk H.-P."/>
            <person name="Eisen J.A."/>
        </authorList>
    </citation>
    <scope>NUCLEOTIDE SEQUENCE [LARGE SCALE GENOMIC DNA]</scope>
    <source>
        <strain evidence="2 3">DSM 2279</strain>
    </source>
</reference>
<keyword evidence="1" id="KW-0812">Transmembrane</keyword>
<sequence length="261" mass="28568">MHIRYRSSIFISLALIISMLLFCLPASAVIADLKEGSLVESQNEGGIIQYTIEVSGIPKQAEVIEMNTDLIPVPQASLWQIEESGFNISGGEESLNDHKIELTADSGFPDKIAVTVYGRVPVLTSVEIVDGVVVTRRVTQTTGYIYYHIKALDGNMDALGTGTTKTFSITIPDDEQFMSELNAINDPEMRGIIDDLYSRGLRDEAKELLRYAGSPKEATLPLTTAVLIGVVLLVIGFGAGMVFGQIRAKNMQDFQKEYKGE</sequence>
<dbReference type="AlphaFoldDB" id="H1YYS1"/>
<dbReference type="STRING" id="937775.Metlim_1965"/>
<dbReference type="EMBL" id="CM001436">
    <property type="protein sequence ID" value="EHQ36054.1"/>
    <property type="molecule type" value="Genomic_DNA"/>
</dbReference>
<evidence type="ECO:0000313" key="2">
    <source>
        <dbReference type="EMBL" id="EHQ36054.1"/>
    </source>
</evidence>
<gene>
    <name evidence="2" type="ORF">Metlim_1965</name>
</gene>
<feature type="transmembrane region" description="Helical" evidence="1">
    <location>
        <begin position="220"/>
        <end position="243"/>
    </location>
</feature>
<keyword evidence="1" id="KW-1133">Transmembrane helix</keyword>
<name>H1YYS1_9EURY</name>
<dbReference type="InParanoid" id="H1YYS1"/>
<keyword evidence="1" id="KW-0472">Membrane</keyword>
<accession>H1YYS1</accession>
<proteinExistence type="predicted"/>
<organism evidence="2 3">
    <name type="scientific">Methanoplanus limicola DSM 2279</name>
    <dbReference type="NCBI Taxonomy" id="937775"/>
    <lineage>
        <taxon>Archaea</taxon>
        <taxon>Methanobacteriati</taxon>
        <taxon>Methanobacteriota</taxon>
        <taxon>Stenosarchaea group</taxon>
        <taxon>Methanomicrobia</taxon>
        <taxon>Methanomicrobiales</taxon>
        <taxon>Methanomicrobiaceae</taxon>
        <taxon>Methanoplanus</taxon>
    </lineage>
</organism>
<dbReference type="Proteomes" id="UP000005741">
    <property type="component" value="Chromosome"/>
</dbReference>